<name>A0AAF0FCW2_9BASI</name>
<gene>
    <name evidence="5" type="ORF">MPSI1_002596</name>
</gene>
<evidence type="ECO:0000259" key="4">
    <source>
        <dbReference type="PROSITE" id="PS50002"/>
    </source>
</evidence>
<evidence type="ECO:0000313" key="6">
    <source>
        <dbReference type="Proteomes" id="UP001214628"/>
    </source>
</evidence>
<dbReference type="EMBL" id="CP118377">
    <property type="protein sequence ID" value="WFD43931.1"/>
    <property type="molecule type" value="Genomic_DNA"/>
</dbReference>
<evidence type="ECO:0000313" key="5">
    <source>
        <dbReference type="EMBL" id="WFD43931.1"/>
    </source>
</evidence>
<keyword evidence="6" id="KW-1185">Reference proteome</keyword>
<evidence type="ECO:0000256" key="1">
    <source>
        <dbReference type="ARBA" id="ARBA00022443"/>
    </source>
</evidence>
<protein>
    <recommendedName>
        <fullName evidence="4">SH3 domain-containing protein</fullName>
    </recommendedName>
</protein>
<dbReference type="SUPFAM" id="SSF50044">
    <property type="entry name" value="SH3-domain"/>
    <property type="match status" value="1"/>
</dbReference>
<feature type="region of interest" description="Disordered" evidence="3">
    <location>
        <begin position="58"/>
        <end position="83"/>
    </location>
</feature>
<dbReference type="InterPro" id="IPR001452">
    <property type="entry name" value="SH3_domain"/>
</dbReference>
<dbReference type="PROSITE" id="PS50002">
    <property type="entry name" value="SH3"/>
    <property type="match status" value="1"/>
</dbReference>
<reference evidence="5" key="1">
    <citation type="submission" date="2023-02" db="EMBL/GenBank/DDBJ databases">
        <title>Mating type loci evolution in Malassezia.</title>
        <authorList>
            <person name="Coelho M.A."/>
        </authorList>
    </citation>
    <scope>NUCLEOTIDE SEQUENCE</scope>
    <source>
        <strain evidence="5">CBS 14136</strain>
    </source>
</reference>
<dbReference type="Gene3D" id="2.30.30.40">
    <property type="entry name" value="SH3 Domains"/>
    <property type="match status" value="1"/>
</dbReference>
<dbReference type="Proteomes" id="UP001214628">
    <property type="component" value="Chromosome 3"/>
</dbReference>
<feature type="compositionally biased region" description="Polar residues" evidence="3">
    <location>
        <begin position="1"/>
        <end position="10"/>
    </location>
</feature>
<evidence type="ECO:0000256" key="2">
    <source>
        <dbReference type="PROSITE-ProRule" id="PRU00192"/>
    </source>
</evidence>
<dbReference type="Pfam" id="PF00018">
    <property type="entry name" value="SH3_1"/>
    <property type="match status" value="1"/>
</dbReference>
<dbReference type="SMART" id="SM00326">
    <property type="entry name" value="SH3"/>
    <property type="match status" value="1"/>
</dbReference>
<keyword evidence="1 2" id="KW-0728">SH3 domain</keyword>
<sequence length="142" mass="15461">MTSTEQNSGTLGIALVDSPQDTHKFPNNSSSAMIRALPYEDKSDTSYTRQLVKDGTLSVRDFGYSNDDPRHHGQGTVVPNPPSGSPCVAIYDFQAESSNELSVSAGTQLYMIRDVDAGWVLAQRVDDAHQRGLVPKAYIKSN</sequence>
<dbReference type="InterPro" id="IPR036028">
    <property type="entry name" value="SH3-like_dom_sf"/>
</dbReference>
<evidence type="ECO:0000256" key="3">
    <source>
        <dbReference type="SAM" id="MobiDB-lite"/>
    </source>
</evidence>
<accession>A0AAF0FCW2</accession>
<dbReference type="AlphaFoldDB" id="A0AAF0FCW2"/>
<organism evidence="5 6">
    <name type="scientific">Malassezia psittaci</name>
    <dbReference type="NCBI Taxonomy" id="1821823"/>
    <lineage>
        <taxon>Eukaryota</taxon>
        <taxon>Fungi</taxon>
        <taxon>Dikarya</taxon>
        <taxon>Basidiomycota</taxon>
        <taxon>Ustilaginomycotina</taxon>
        <taxon>Malasseziomycetes</taxon>
        <taxon>Malasseziales</taxon>
        <taxon>Malasseziaceae</taxon>
        <taxon>Malassezia</taxon>
    </lineage>
</organism>
<proteinExistence type="predicted"/>
<feature type="region of interest" description="Disordered" evidence="3">
    <location>
        <begin position="1"/>
        <end position="31"/>
    </location>
</feature>
<feature type="domain" description="SH3" evidence="4">
    <location>
        <begin position="82"/>
        <end position="142"/>
    </location>
</feature>